<dbReference type="InterPro" id="IPR049809">
    <property type="entry name" value="YehF/YfeS-like_WGR"/>
</dbReference>
<evidence type="ECO:0000259" key="1">
    <source>
        <dbReference type="PROSITE" id="PS51977"/>
    </source>
</evidence>
<dbReference type="SMART" id="SM00773">
    <property type="entry name" value="WGR"/>
    <property type="match status" value="1"/>
</dbReference>
<proteinExistence type="predicted"/>
<dbReference type="EMBL" id="JAQIIO010000012">
    <property type="protein sequence ID" value="MDA5095612.1"/>
    <property type="molecule type" value="Genomic_DNA"/>
</dbReference>
<dbReference type="InterPro" id="IPR008893">
    <property type="entry name" value="WGR_domain"/>
</dbReference>
<keyword evidence="3" id="KW-1185">Reference proteome</keyword>
<accession>A0ABT4W6P9</accession>
<sequence>MFVRLEKINPEKRQRRYYKMRVARTLFGRWCVIREWGRIGRAGGQMRTDDAPNQAAAEAALTQLCTEKCRKGYLQIRAG</sequence>
<protein>
    <submittedName>
        <fullName evidence="2">WGR domain-containing protein</fullName>
    </submittedName>
</protein>
<name>A0ABT4W6P9_9RHOB</name>
<reference evidence="2 3" key="1">
    <citation type="submission" date="2023-01" db="EMBL/GenBank/DDBJ databases">
        <authorList>
            <person name="Yoon J.-W."/>
        </authorList>
    </citation>
    <scope>NUCLEOTIDE SEQUENCE [LARGE SCALE GENOMIC DNA]</scope>
    <source>
        <strain evidence="2 3">KMU-50</strain>
    </source>
</reference>
<dbReference type="RefSeq" id="WP_271055324.1">
    <property type="nucleotide sequence ID" value="NZ_JAQIIO010000012.1"/>
</dbReference>
<feature type="domain" description="WGR" evidence="1">
    <location>
        <begin position="1"/>
        <end position="79"/>
    </location>
</feature>
<dbReference type="InterPro" id="IPR036930">
    <property type="entry name" value="WGR_dom_sf"/>
</dbReference>
<dbReference type="PROSITE" id="PS51977">
    <property type="entry name" value="WGR"/>
    <property type="match status" value="1"/>
</dbReference>
<dbReference type="CDD" id="cd07996">
    <property type="entry name" value="WGR_MMR_like"/>
    <property type="match status" value="1"/>
</dbReference>
<evidence type="ECO:0000313" key="2">
    <source>
        <dbReference type="EMBL" id="MDA5095612.1"/>
    </source>
</evidence>
<dbReference type="Gene3D" id="2.20.140.10">
    <property type="entry name" value="WGR domain"/>
    <property type="match status" value="1"/>
</dbReference>
<dbReference type="SUPFAM" id="SSF142921">
    <property type="entry name" value="WGR domain-like"/>
    <property type="match status" value="1"/>
</dbReference>
<evidence type="ECO:0000313" key="3">
    <source>
        <dbReference type="Proteomes" id="UP001528040"/>
    </source>
</evidence>
<comment type="caution">
    <text evidence="2">The sequence shown here is derived from an EMBL/GenBank/DDBJ whole genome shotgun (WGS) entry which is preliminary data.</text>
</comment>
<organism evidence="2 3">
    <name type="scientific">Aliiroseovarius salicola</name>
    <dbReference type="NCBI Taxonomy" id="3009082"/>
    <lineage>
        <taxon>Bacteria</taxon>
        <taxon>Pseudomonadati</taxon>
        <taxon>Pseudomonadota</taxon>
        <taxon>Alphaproteobacteria</taxon>
        <taxon>Rhodobacterales</taxon>
        <taxon>Paracoccaceae</taxon>
        <taxon>Aliiroseovarius</taxon>
    </lineage>
</organism>
<gene>
    <name evidence="2" type="ORF">O2N63_16095</name>
</gene>
<dbReference type="Pfam" id="PF05406">
    <property type="entry name" value="WGR"/>
    <property type="match status" value="1"/>
</dbReference>
<dbReference type="Proteomes" id="UP001528040">
    <property type="component" value="Unassembled WGS sequence"/>
</dbReference>